<evidence type="ECO:0000313" key="2">
    <source>
        <dbReference type="EMBL" id="CAD8199742.1"/>
    </source>
</evidence>
<comment type="caution">
    <text evidence="2">The sequence shown here is derived from an EMBL/GenBank/DDBJ whole genome shotgun (WGS) entry which is preliminary data.</text>
</comment>
<proteinExistence type="predicted"/>
<keyword evidence="3" id="KW-1185">Reference proteome</keyword>
<protein>
    <submittedName>
        <fullName evidence="2">Uncharacterized protein</fullName>
    </submittedName>
</protein>
<dbReference type="AlphaFoldDB" id="A0A8S1XGF5"/>
<evidence type="ECO:0000256" key="1">
    <source>
        <dbReference type="SAM" id="MobiDB-lite"/>
    </source>
</evidence>
<dbReference type="OMA" id="NIKWKIQ"/>
<feature type="region of interest" description="Disordered" evidence="1">
    <location>
        <begin position="1"/>
        <end position="24"/>
    </location>
</feature>
<dbReference type="Proteomes" id="UP000683925">
    <property type="component" value="Unassembled WGS sequence"/>
</dbReference>
<organism evidence="2 3">
    <name type="scientific">Paramecium octaurelia</name>
    <dbReference type="NCBI Taxonomy" id="43137"/>
    <lineage>
        <taxon>Eukaryota</taxon>
        <taxon>Sar</taxon>
        <taxon>Alveolata</taxon>
        <taxon>Ciliophora</taxon>
        <taxon>Intramacronucleata</taxon>
        <taxon>Oligohymenophorea</taxon>
        <taxon>Peniculida</taxon>
        <taxon>Parameciidae</taxon>
        <taxon>Paramecium</taxon>
    </lineage>
</organism>
<dbReference type="EMBL" id="CAJJDP010000120">
    <property type="protein sequence ID" value="CAD8199742.1"/>
    <property type="molecule type" value="Genomic_DNA"/>
</dbReference>
<dbReference type="OrthoDB" id="303599at2759"/>
<accession>A0A8S1XGF5</accession>
<sequence length="275" mass="32715">MQMTSTLSLNLDHNKSFENPKTSTQFEHPFRRKSCYCKQCGNQGHFQLQHSNLPTLKEILFSKQQRIKRKQSFGDEIRTEIPSEFSQIESENGRRIRQTFRSISIKNIQTQGAQRFEQICTEKSKKSKRKSCECSECGQLNTFQIKHKELSILKKERKIKEFQIKRQRQFQKYGSTDFQTSKKIIQKSIISSPHSQRSFQVKQINEMRRTKDINKLINNRISTRDLEQPKQNQSKFSIINSCQQLDSPQILQHQIRRQNTQKYSLIQTNIKWKIQ</sequence>
<evidence type="ECO:0000313" key="3">
    <source>
        <dbReference type="Proteomes" id="UP000683925"/>
    </source>
</evidence>
<name>A0A8S1XGF5_PAROT</name>
<reference evidence="2" key="1">
    <citation type="submission" date="2021-01" db="EMBL/GenBank/DDBJ databases">
        <authorList>
            <consortium name="Genoscope - CEA"/>
            <person name="William W."/>
        </authorList>
    </citation>
    <scope>NUCLEOTIDE SEQUENCE</scope>
</reference>
<gene>
    <name evidence="2" type="ORF">POCTA_138.1.T1200099</name>
</gene>
<feature type="compositionally biased region" description="Polar residues" evidence="1">
    <location>
        <begin position="1"/>
        <end position="11"/>
    </location>
</feature>